<sequence>MDCLLLIPLPDLLSGKKRQHYTQTPTPAALQNENDR</sequence>
<evidence type="ECO:0000313" key="3">
    <source>
        <dbReference type="Proteomes" id="UP000199041"/>
    </source>
</evidence>
<gene>
    <name evidence="2" type="ORF">SAMN05192529_1282</name>
</gene>
<protein>
    <submittedName>
        <fullName evidence="2">Uncharacterized protein</fullName>
    </submittedName>
</protein>
<accession>A0A1H4C6W2</accession>
<dbReference type="AlphaFoldDB" id="A0A1H4C6W2"/>
<feature type="compositionally biased region" description="Polar residues" evidence="1">
    <location>
        <begin position="21"/>
        <end position="36"/>
    </location>
</feature>
<reference evidence="2 3" key="1">
    <citation type="submission" date="2016-10" db="EMBL/GenBank/DDBJ databases">
        <authorList>
            <person name="de Groot N.N."/>
        </authorList>
    </citation>
    <scope>NUCLEOTIDE SEQUENCE [LARGE SCALE GENOMIC DNA]</scope>
    <source>
        <strain evidence="2 3">Vu-144</strain>
    </source>
</reference>
<dbReference type="EMBL" id="FNQY01000028">
    <property type="protein sequence ID" value="SEA55822.1"/>
    <property type="molecule type" value="Genomic_DNA"/>
</dbReference>
<evidence type="ECO:0000313" key="2">
    <source>
        <dbReference type="EMBL" id="SEA55822.1"/>
    </source>
</evidence>
<feature type="region of interest" description="Disordered" evidence="1">
    <location>
        <begin position="15"/>
        <end position="36"/>
    </location>
</feature>
<evidence type="ECO:0000256" key="1">
    <source>
        <dbReference type="SAM" id="MobiDB-lite"/>
    </source>
</evidence>
<keyword evidence="3" id="KW-1185">Reference proteome</keyword>
<organism evidence="2 3">
    <name type="scientific">Arachidicoccus rhizosphaerae</name>
    <dbReference type="NCBI Taxonomy" id="551991"/>
    <lineage>
        <taxon>Bacteria</taxon>
        <taxon>Pseudomonadati</taxon>
        <taxon>Bacteroidota</taxon>
        <taxon>Chitinophagia</taxon>
        <taxon>Chitinophagales</taxon>
        <taxon>Chitinophagaceae</taxon>
        <taxon>Arachidicoccus</taxon>
    </lineage>
</organism>
<dbReference type="Proteomes" id="UP000199041">
    <property type="component" value="Unassembled WGS sequence"/>
</dbReference>
<proteinExistence type="predicted"/>
<name>A0A1H4C6W2_9BACT</name>